<accession>A0A5C7ISQ7</accession>
<protein>
    <recommendedName>
        <fullName evidence="3">Chromo domain-containing protein</fullName>
    </recommendedName>
</protein>
<dbReference type="SUPFAM" id="SSF54160">
    <property type="entry name" value="Chromo domain-like"/>
    <property type="match status" value="1"/>
</dbReference>
<evidence type="ECO:0000313" key="2">
    <source>
        <dbReference type="Proteomes" id="UP000323000"/>
    </source>
</evidence>
<keyword evidence="2" id="KW-1185">Reference proteome</keyword>
<dbReference type="EMBL" id="VAHF01000001">
    <property type="protein sequence ID" value="TXG72377.1"/>
    <property type="molecule type" value="Genomic_DNA"/>
</dbReference>
<sequence>MIILTLGDRDTVLGMLWIQEVEPILLDAKRLSMSFKRENRWITLQGIKETWKLSQLDRKRVASQLSKAQRRIEPIIHLYSLEVEKEISEIHLMFYVSQLKKSVETTVCPSSSLPPTGPDKQMLVYPVAIVDRKVVKRHNQAVAQILVQWSNTTLEDATWVDASCIRS</sequence>
<dbReference type="AlphaFoldDB" id="A0A5C7ISQ7"/>
<proteinExistence type="predicted"/>
<evidence type="ECO:0008006" key="3">
    <source>
        <dbReference type="Google" id="ProtNLM"/>
    </source>
</evidence>
<gene>
    <name evidence="1" type="ORF">EZV62_000956</name>
</gene>
<dbReference type="InterPro" id="IPR016197">
    <property type="entry name" value="Chromo-like_dom_sf"/>
</dbReference>
<dbReference type="Proteomes" id="UP000323000">
    <property type="component" value="Chromosome 1"/>
</dbReference>
<name>A0A5C7ISQ7_9ROSI</name>
<evidence type="ECO:0000313" key="1">
    <source>
        <dbReference type="EMBL" id="TXG72377.1"/>
    </source>
</evidence>
<dbReference type="OrthoDB" id="1748411at2759"/>
<reference evidence="2" key="1">
    <citation type="journal article" date="2019" name="Gigascience">
        <title>De novo genome assembly of the endangered Acer yangbiense, a plant species with extremely small populations endemic to Yunnan Province, China.</title>
        <authorList>
            <person name="Yang J."/>
            <person name="Wariss H.M."/>
            <person name="Tao L."/>
            <person name="Zhang R."/>
            <person name="Yun Q."/>
            <person name="Hollingsworth P."/>
            <person name="Dao Z."/>
            <person name="Luo G."/>
            <person name="Guo H."/>
            <person name="Ma Y."/>
            <person name="Sun W."/>
        </authorList>
    </citation>
    <scope>NUCLEOTIDE SEQUENCE [LARGE SCALE GENOMIC DNA]</scope>
    <source>
        <strain evidence="2">cv. Malutang</strain>
    </source>
</reference>
<comment type="caution">
    <text evidence="1">The sequence shown here is derived from an EMBL/GenBank/DDBJ whole genome shotgun (WGS) entry which is preliminary data.</text>
</comment>
<organism evidence="1 2">
    <name type="scientific">Acer yangbiense</name>
    <dbReference type="NCBI Taxonomy" id="1000413"/>
    <lineage>
        <taxon>Eukaryota</taxon>
        <taxon>Viridiplantae</taxon>
        <taxon>Streptophyta</taxon>
        <taxon>Embryophyta</taxon>
        <taxon>Tracheophyta</taxon>
        <taxon>Spermatophyta</taxon>
        <taxon>Magnoliopsida</taxon>
        <taxon>eudicotyledons</taxon>
        <taxon>Gunneridae</taxon>
        <taxon>Pentapetalae</taxon>
        <taxon>rosids</taxon>
        <taxon>malvids</taxon>
        <taxon>Sapindales</taxon>
        <taxon>Sapindaceae</taxon>
        <taxon>Hippocastanoideae</taxon>
        <taxon>Acereae</taxon>
        <taxon>Acer</taxon>
    </lineage>
</organism>